<dbReference type="RefSeq" id="WP_164998358.1">
    <property type="nucleotide sequence ID" value="NZ_PRLM01000006.1"/>
</dbReference>
<organism evidence="1 2">
    <name type="scientific">Candidatus Nanosyncoccus alces</name>
    <dbReference type="NCBI Taxonomy" id="2171997"/>
    <lineage>
        <taxon>Bacteria</taxon>
        <taxon>Candidatus Saccharimonadota</taxon>
        <taxon>Candidatus Nanosyncoccalia</taxon>
        <taxon>Candidatus Nanosyncoccales</taxon>
        <taxon>Candidatus Nanosyncoccaceae</taxon>
        <taxon>Candidatus Nanosyncoccus</taxon>
    </lineage>
</organism>
<sequence length="50" mass="5799">MKRTEDYISLEREELCEAIYANDSAFIAEVMEGFNFVKDGTPPPLHRRHA</sequence>
<keyword evidence="2" id="KW-1185">Reference proteome</keyword>
<accession>A0ABY0FMV1</accession>
<reference evidence="1 2" key="2">
    <citation type="journal article" date="2020" name="Cell Rep.">
        <title>Acquisition and Adaptation of Ultra-small Parasitic Reduced Genome Bacteria to Mammalian Hosts.</title>
        <authorList>
            <person name="McLean J.S."/>
            <person name="Bor B."/>
            <person name="Kerns K.A."/>
            <person name="Liu Q."/>
            <person name="To T.T."/>
            <person name="Solden L."/>
            <person name="Hendrickson E.L."/>
            <person name="Wrighton K."/>
            <person name="Shi W."/>
            <person name="He X."/>
        </authorList>
    </citation>
    <scope>NUCLEOTIDE SEQUENCE [LARGE SCALE GENOMIC DNA]</scope>
    <source>
        <strain evidence="1 2">TM7_G3_2_Rum_HOT_351B</strain>
    </source>
</reference>
<name>A0ABY0FMV1_9BACT</name>
<dbReference type="EMBL" id="PRLM01000006">
    <property type="protein sequence ID" value="RYC74518.1"/>
    <property type="molecule type" value="Genomic_DNA"/>
</dbReference>
<evidence type="ECO:0008006" key="3">
    <source>
        <dbReference type="Google" id="ProtNLM"/>
    </source>
</evidence>
<reference evidence="1 2" key="1">
    <citation type="journal article" date="2018" name="bioRxiv">
        <title>Evidence of independent acquisition and adaption of ultra-small bacteria to human hosts across the highly diverse yet reduced genomes of the phylum Saccharibacteria.</title>
        <authorList>
            <person name="McLean J.S."/>
            <person name="Bor B."/>
            <person name="To T.T."/>
            <person name="Liu Q."/>
            <person name="Kearns K.A."/>
            <person name="Solden L.M."/>
            <person name="Wrighton K.C."/>
            <person name="He X."/>
            <person name="Shi W."/>
        </authorList>
    </citation>
    <scope>NUCLEOTIDE SEQUENCE [LARGE SCALE GENOMIC DNA]</scope>
    <source>
        <strain evidence="1 2">TM7_G3_2_Rum_HOT_351B</strain>
    </source>
</reference>
<evidence type="ECO:0000313" key="2">
    <source>
        <dbReference type="Proteomes" id="UP001191019"/>
    </source>
</evidence>
<proteinExistence type="predicted"/>
<evidence type="ECO:0000313" key="1">
    <source>
        <dbReference type="EMBL" id="RYC74518.1"/>
    </source>
</evidence>
<protein>
    <recommendedName>
        <fullName evidence="3">Nuclear transport factor 2 family protein</fullName>
    </recommendedName>
</protein>
<gene>
    <name evidence="1" type="ORF">G3RUM_00674</name>
</gene>
<comment type="caution">
    <text evidence="1">The sequence shown here is derived from an EMBL/GenBank/DDBJ whole genome shotgun (WGS) entry which is preliminary data.</text>
</comment>
<dbReference type="Proteomes" id="UP001191019">
    <property type="component" value="Unassembled WGS sequence"/>
</dbReference>